<dbReference type="InterPro" id="IPR003329">
    <property type="entry name" value="Cytidylyl_trans"/>
</dbReference>
<protein>
    <submittedName>
        <fullName evidence="1">Glycosyltransferase family protein</fullName>
    </submittedName>
</protein>
<comment type="caution">
    <text evidence="1">The sequence shown here is derived from an EMBL/GenBank/DDBJ whole genome shotgun (WGS) entry which is preliminary data.</text>
</comment>
<dbReference type="Pfam" id="PF02348">
    <property type="entry name" value="CTP_transf_3"/>
    <property type="match status" value="1"/>
</dbReference>
<dbReference type="RefSeq" id="WP_201630856.1">
    <property type="nucleotide sequence ID" value="NZ_JAEQNB010000001.1"/>
</dbReference>
<name>A0ABS1J5H8_9BACL</name>
<proteinExistence type="predicted"/>
<dbReference type="CDD" id="cd02518">
    <property type="entry name" value="GT2_SpsF"/>
    <property type="match status" value="1"/>
</dbReference>
<evidence type="ECO:0000313" key="2">
    <source>
        <dbReference type="Proteomes" id="UP000602284"/>
    </source>
</evidence>
<evidence type="ECO:0000313" key="1">
    <source>
        <dbReference type="EMBL" id="MBL0385525.1"/>
    </source>
</evidence>
<dbReference type="InterPro" id="IPR029044">
    <property type="entry name" value="Nucleotide-diphossugar_trans"/>
</dbReference>
<reference evidence="1 2" key="1">
    <citation type="submission" date="2021-01" db="EMBL/GenBank/DDBJ databases">
        <title>Tumebacillus sp. strain ITR2 16S ribosomal RNA gene Genome sequencing and assembly.</title>
        <authorList>
            <person name="Kang M."/>
        </authorList>
    </citation>
    <scope>NUCLEOTIDE SEQUENCE [LARGE SCALE GENOMIC DNA]</scope>
    <source>
        <strain evidence="1 2">ITR2</strain>
    </source>
</reference>
<keyword evidence="2" id="KW-1185">Reference proteome</keyword>
<accession>A0ABS1J5H8</accession>
<organism evidence="1 2">
    <name type="scientific">Tumebacillus amylolyticus</name>
    <dbReference type="NCBI Taxonomy" id="2801339"/>
    <lineage>
        <taxon>Bacteria</taxon>
        <taxon>Bacillati</taxon>
        <taxon>Bacillota</taxon>
        <taxon>Bacilli</taxon>
        <taxon>Bacillales</taxon>
        <taxon>Alicyclobacillaceae</taxon>
        <taxon>Tumebacillus</taxon>
    </lineage>
</organism>
<dbReference type="SUPFAM" id="SSF53448">
    <property type="entry name" value="Nucleotide-diphospho-sugar transferases"/>
    <property type="match status" value="1"/>
</dbReference>
<dbReference type="Proteomes" id="UP000602284">
    <property type="component" value="Unassembled WGS sequence"/>
</dbReference>
<sequence length="244" mass="27768">MTKKVVIMQARMGSTRLPGKVLKTLHGKSVLAHGIERCLAMKHADVVVIATTDGPEDDLIVQEAERLGVPCFRGSERDVLSRYYGAARAHGADVVIRVTSDCPLLDHAVADDVVERFLAGVSYDYLSNTLERSFPRGLDTEVFTMEALATTMQEAEQEFEREHVTPFLYRNSERFHVGSYAWSQDLSRYRWTLDTQEDWELISAVYDRLYEGKLFGWREVLALMEREPELTAINAHVEQKKLGE</sequence>
<gene>
    <name evidence="1" type="ORF">JJB07_02585</name>
</gene>
<dbReference type="Gene3D" id="3.90.550.10">
    <property type="entry name" value="Spore Coat Polysaccharide Biosynthesis Protein SpsA, Chain A"/>
    <property type="match status" value="1"/>
</dbReference>
<dbReference type="PANTHER" id="PTHR42866">
    <property type="entry name" value="3-DEOXY-MANNO-OCTULOSONATE CYTIDYLYLTRANSFERASE"/>
    <property type="match status" value="1"/>
</dbReference>
<dbReference type="PANTHER" id="PTHR42866:SF1">
    <property type="entry name" value="SPORE COAT POLYSACCHARIDE BIOSYNTHESIS PROTEIN SPSF"/>
    <property type="match status" value="1"/>
</dbReference>
<dbReference type="EMBL" id="JAEQNB010000001">
    <property type="protein sequence ID" value="MBL0385525.1"/>
    <property type="molecule type" value="Genomic_DNA"/>
</dbReference>